<sequence length="260" mass="26867">MTRTIVITGAASGIGRATAELLAERGNRIIGVDLRGSDIDADLTTPEGRRALVDGVRDLSGGAVDGVIANAGLASPTVATAAVNYFGAVATLEGLRPLLAESPAPRAVATASMASLYPPDDALLDRLLAGDEDAALSRAGELAAGSPAEANAIYGTTKRALARWIRRHAPTPEWAGAGIPLNAIAPGVVSTAMTEQFTSTEQAREAILQMVPMPLNGIFPPRDAAYLLAWLVSEENAHLCGQVIFIDGGSDAVMRGDSTW</sequence>
<protein>
    <submittedName>
        <fullName evidence="3">Short-chain dehydrogenase</fullName>
    </submittedName>
</protein>
<evidence type="ECO:0000256" key="2">
    <source>
        <dbReference type="ARBA" id="ARBA00023002"/>
    </source>
</evidence>
<organism evidence="3 4">
    <name type="scientific">Microbacterium aurantiacum</name>
    <dbReference type="NCBI Taxonomy" id="162393"/>
    <lineage>
        <taxon>Bacteria</taxon>
        <taxon>Bacillati</taxon>
        <taxon>Actinomycetota</taxon>
        <taxon>Actinomycetes</taxon>
        <taxon>Micrococcales</taxon>
        <taxon>Microbacteriaceae</taxon>
        <taxon>Microbacterium</taxon>
    </lineage>
</organism>
<dbReference type="PANTHER" id="PTHR24321">
    <property type="entry name" value="DEHYDROGENASES, SHORT CHAIN"/>
    <property type="match status" value="1"/>
</dbReference>
<dbReference type="PRINTS" id="PR00081">
    <property type="entry name" value="GDHRDH"/>
</dbReference>
<name>A0A0M9VM13_9MICO</name>
<dbReference type="Pfam" id="PF00106">
    <property type="entry name" value="adh_short"/>
    <property type="match status" value="1"/>
</dbReference>
<dbReference type="PATRIC" id="fig|84292.3.peg.1050"/>
<evidence type="ECO:0000256" key="1">
    <source>
        <dbReference type="ARBA" id="ARBA00006484"/>
    </source>
</evidence>
<dbReference type="GO" id="GO:0016491">
    <property type="term" value="F:oxidoreductase activity"/>
    <property type="evidence" value="ECO:0007669"/>
    <property type="project" value="UniProtKB-KW"/>
</dbReference>
<dbReference type="KEGG" id="mcw:A8L33_08990"/>
<gene>
    <name evidence="3" type="ORF">XI38_05085</name>
</gene>
<dbReference type="Pfam" id="PF13561">
    <property type="entry name" value="adh_short_C2"/>
    <property type="match status" value="1"/>
</dbReference>
<evidence type="ECO:0000313" key="4">
    <source>
        <dbReference type="Proteomes" id="UP000037737"/>
    </source>
</evidence>
<dbReference type="Gene3D" id="3.40.50.720">
    <property type="entry name" value="NAD(P)-binding Rossmann-like Domain"/>
    <property type="match status" value="1"/>
</dbReference>
<dbReference type="InterPro" id="IPR002347">
    <property type="entry name" value="SDR_fam"/>
</dbReference>
<dbReference type="EMBL" id="LAVO01000005">
    <property type="protein sequence ID" value="KOS11482.1"/>
    <property type="molecule type" value="Genomic_DNA"/>
</dbReference>
<dbReference type="AlphaFoldDB" id="A0A0M9VM13"/>
<keyword evidence="2" id="KW-0560">Oxidoreductase</keyword>
<reference evidence="3" key="1">
    <citation type="submission" date="2015-04" db="EMBL/GenBank/DDBJ databases">
        <title>Complete genome sequence of Microbacterium chocolatum SIT 101, a bacterium enantioselectively hydrolyzing mesomeric diesters.</title>
        <authorList>
            <person name="Li X."/>
            <person name="Xu Y."/>
        </authorList>
    </citation>
    <scope>NUCLEOTIDE SEQUENCE [LARGE SCALE GENOMIC DNA]</scope>
    <source>
        <strain evidence="3">SIT 101</strain>
    </source>
</reference>
<accession>A0A0M9VM13</accession>
<dbReference type="PANTHER" id="PTHR24321:SF8">
    <property type="entry name" value="ESTRADIOL 17-BETA-DEHYDROGENASE 8-RELATED"/>
    <property type="match status" value="1"/>
</dbReference>
<keyword evidence="4" id="KW-1185">Reference proteome</keyword>
<dbReference type="OrthoDB" id="3676637at2"/>
<evidence type="ECO:0000313" key="3">
    <source>
        <dbReference type="EMBL" id="KOS11482.1"/>
    </source>
</evidence>
<dbReference type="InterPro" id="IPR036291">
    <property type="entry name" value="NAD(P)-bd_dom_sf"/>
</dbReference>
<comment type="similarity">
    <text evidence="1">Belongs to the short-chain dehydrogenases/reductases (SDR) family.</text>
</comment>
<comment type="caution">
    <text evidence="3">The sequence shown here is derived from an EMBL/GenBank/DDBJ whole genome shotgun (WGS) entry which is preliminary data.</text>
</comment>
<proteinExistence type="inferred from homology"/>
<dbReference type="Proteomes" id="UP000037737">
    <property type="component" value="Unassembled WGS sequence"/>
</dbReference>
<dbReference type="SUPFAM" id="SSF51735">
    <property type="entry name" value="NAD(P)-binding Rossmann-fold domains"/>
    <property type="match status" value="1"/>
</dbReference>